<dbReference type="InterPro" id="IPR005174">
    <property type="entry name" value="KIB1-4_b-propeller"/>
</dbReference>
<evidence type="ECO:0000313" key="3">
    <source>
        <dbReference type="RefSeq" id="XP_010455133.1"/>
    </source>
</evidence>
<proteinExistence type="predicted"/>
<evidence type="ECO:0000313" key="2">
    <source>
        <dbReference type="Proteomes" id="UP000694864"/>
    </source>
</evidence>
<evidence type="ECO:0000313" key="4">
    <source>
        <dbReference type="RefSeq" id="XP_019090022.1"/>
    </source>
</evidence>
<dbReference type="GeneID" id="104736777"/>
<sequence length="468" mass="53381">MGQTSSLVDVCAWDEHNMHASWVLLHITENAIAFGVNSSIIVYMFYALYCNLCNRLGRPPVGNYVGGRWSELSNDILRSLLERLSIVDFHRAKIVCRNWYICSKQTSRRQKRSPWLMLFQESSDCVLYNPDEDRVYKKRKRDFSRIRFLANSGNWFLTLDSGSNLCIVDVFSDGRINLPPLHSVKGGHFTLKRIGDGEFIERVASGDLGYSNMSVVDLRGLLWVDENKEEEYTVAWFFDTGSPYIAFCKKGEDHYRTIPTRIDVPREFRGLSDMVLRGDILYVYTTRRFIRILDLSGQEGFKDVSNTNILLPFYPASPPSDDETTYDGAISSHNIAVTTSGEVLLVESIAYKATSEIPRIFRLYKTDPNPYPDELIHKPNLSVEVDSLGNEALLLDLGITVPADPTLGIQPNSIYFTRHHRLRNCKLKPSCPDICPCICVFNLDTKKLTQFPSLSDLKPKDARWFLPS</sequence>
<dbReference type="PANTHER" id="PTHR44259:SF31">
    <property type="entry name" value="F-BOX FAMILY PROTEIN"/>
    <property type="match status" value="1"/>
</dbReference>
<dbReference type="PANTHER" id="PTHR44259">
    <property type="entry name" value="OS07G0183000 PROTEIN-RELATED"/>
    <property type="match status" value="1"/>
</dbReference>
<dbReference type="Proteomes" id="UP000694864">
    <property type="component" value="Chromosome 13"/>
</dbReference>
<dbReference type="InterPro" id="IPR001810">
    <property type="entry name" value="F-box_dom"/>
</dbReference>
<dbReference type="Pfam" id="PF00646">
    <property type="entry name" value="F-box"/>
    <property type="match status" value="1"/>
</dbReference>
<gene>
    <name evidence="3 4" type="primary">LOC104736777</name>
</gene>
<protein>
    <submittedName>
        <fullName evidence="3 4">F-box protein At5g25290-like</fullName>
    </submittedName>
</protein>
<dbReference type="RefSeq" id="XP_010455133.1">
    <property type="nucleotide sequence ID" value="XM_010456831.2"/>
</dbReference>
<dbReference type="Pfam" id="PF03478">
    <property type="entry name" value="Beta-prop_KIB1-4"/>
    <property type="match status" value="1"/>
</dbReference>
<dbReference type="RefSeq" id="XP_019090022.1">
    <property type="nucleotide sequence ID" value="XM_019234477.1"/>
</dbReference>
<dbReference type="SMART" id="SM00256">
    <property type="entry name" value="FBOX"/>
    <property type="match status" value="1"/>
</dbReference>
<organism evidence="2 3">
    <name type="scientific">Camelina sativa</name>
    <name type="common">False flax</name>
    <name type="synonym">Myagrum sativum</name>
    <dbReference type="NCBI Taxonomy" id="90675"/>
    <lineage>
        <taxon>Eukaryota</taxon>
        <taxon>Viridiplantae</taxon>
        <taxon>Streptophyta</taxon>
        <taxon>Embryophyta</taxon>
        <taxon>Tracheophyta</taxon>
        <taxon>Spermatophyta</taxon>
        <taxon>Magnoliopsida</taxon>
        <taxon>eudicotyledons</taxon>
        <taxon>Gunneridae</taxon>
        <taxon>Pentapetalae</taxon>
        <taxon>rosids</taxon>
        <taxon>malvids</taxon>
        <taxon>Brassicales</taxon>
        <taxon>Brassicaceae</taxon>
        <taxon>Camelineae</taxon>
        <taxon>Camelina</taxon>
    </lineage>
</organism>
<reference evidence="2" key="2">
    <citation type="journal article" date="2014" name="Nat. Commun.">
        <title>The emerging biofuel crop Camelina sativa retains a highly undifferentiated hexaploid genome structure.</title>
        <authorList>
            <person name="Kagale S."/>
            <person name="Koh C."/>
            <person name="Nixon J."/>
            <person name="Bollina V."/>
            <person name="Clarke W.E."/>
            <person name="Tuteja R."/>
            <person name="Spillane C."/>
            <person name="Robinson S.J."/>
            <person name="Links M.G."/>
            <person name="Clarke C."/>
            <person name="Higgins E.E."/>
            <person name="Huebert T."/>
            <person name="Sharpe A.G."/>
            <person name="Parkin I.A."/>
        </authorList>
    </citation>
    <scope>NUCLEOTIDE SEQUENCE [LARGE SCALE GENOMIC DNA]</scope>
    <source>
        <strain evidence="2">r\DH55</strain>
    </source>
</reference>
<dbReference type="InterPro" id="IPR036047">
    <property type="entry name" value="F-box-like_dom_sf"/>
</dbReference>
<dbReference type="InterPro" id="IPR050942">
    <property type="entry name" value="F-box_BR-signaling"/>
</dbReference>
<reference evidence="3 4" key="3">
    <citation type="submission" date="2025-05" db="UniProtKB">
        <authorList>
            <consortium name="RefSeq"/>
        </authorList>
    </citation>
    <scope>IDENTIFICATION</scope>
    <source>
        <tissue evidence="3 4">Leaf</tissue>
    </source>
</reference>
<dbReference type="Gene3D" id="1.20.1280.50">
    <property type="match status" value="1"/>
</dbReference>
<feature type="domain" description="F-box" evidence="1">
    <location>
        <begin position="72"/>
        <end position="112"/>
    </location>
</feature>
<name>A0ABM0VEW7_CAMSA</name>
<keyword evidence="2" id="KW-1185">Reference proteome</keyword>
<reference evidence="2" key="1">
    <citation type="journal article" date="1997" name="Nucleic Acids Res.">
        <title>tRNAscan-SE: a program for improved detection of transfer RNA genes in genomic sequence.</title>
        <authorList>
            <person name="Lowe T.M."/>
            <person name="Eddy S.R."/>
        </authorList>
    </citation>
    <scope>NUCLEOTIDE SEQUENCE [LARGE SCALE GENOMIC DNA]</scope>
    <source>
        <strain evidence="2">r\DH55</strain>
    </source>
</reference>
<dbReference type="SUPFAM" id="SSF81383">
    <property type="entry name" value="F-box domain"/>
    <property type="match status" value="1"/>
</dbReference>
<evidence type="ECO:0000259" key="1">
    <source>
        <dbReference type="SMART" id="SM00256"/>
    </source>
</evidence>
<accession>A0ABM0VEW7</accession>